<evidence type="ECO:0000313" key="3">
    <source>
        <dbReference type="Proteomes" id="UP000504733"/>
    </source>
</evidence>
<proteinExistence type="predicted"/>
<feature type="region of interest" description="Disordered" evidence="1">
    <location>
        <begin position="1"/>
        <end position="33"/>
    </location>
</feature>
<evidence type="ECO:0000256" key="1">
    <source>
        <dbReference type="SAM" id="MobiDB-lite"/>
    </source>
</evidence>
<feature type="compositionally biased region" description="Basic and acidic residues" evidence="1">
    <location>
        <begin position="206"/>
        <end position="216"/>
    </location>
</feature>
<reference evidence="2 3" key="1">
    <citation type="submission" date="2020-04" db="EMBL/GenBank/DDBJ databases">
        <authorList>
            <person name="Kumar P."/>
            <person name="Meghvansi M.K."/>
            <person name="Kamboj D.V."/>
        </authorList>
    </citation>
    <scope>NUCLEOTIDE SEQUENCE [LARGE SCALE GENOMIC DNA]</scope>
</reference>
<feature type="region of interest" description="Disordered" evidence="1">
    <location>
        <begin position="188"/>
        <end position="216"/>
    </location>
</feature>
<feature type="compositionally biased region" description="Basic and acidic residues" evidence="1">
    <location>
        <begin position="1"/>
        <end position="11"/>
    </location>
</feature>
<dbReference type="Proteomes" id="UP000504733">
    <property type="component" value="Segment"/>
</dbReference>
<organism evidence="2 3">
    <name type="scientific">Shigella phage 2019SD1</name>
    <dbReference type="NCBI Taxonomy" id="2848074"/>
    <lineage>
        <taxon>Viruses</taxon>
        <taxon>Duplodnaviria</taxon>
        <taxon>Heunggongvirae</taxon>
        <taxon>Uroviricota</taxon>
        <taxon>Caudoviricetes</taxon>
        <taxon>Drexlerviridae</taxon>
        <taxon>Tempevirinae</taxon>
        <taxon>Hanrivervirus</taxon>
        <taxon>Hanrivervirus hv2019SD1</taxon>
    </lineage>
</organism>
<protein>
    <submittedName>
        <fullName evidence="2">Uncharacterized protein</fullName>
    </submittedName>
</protein>
<sequence>MQRSGLPEKEQNALPATELSYRKSKQPENQQTVGESDLALRYLLPSVHLPRVVMQNINQNGAGVTQFNGMRPKQIIEIGGVKWSLRRDATDSSMAFPHQKVNWLNAGCEPLDGNIHYCWIMGVIAPNMGTLERPANVMYIGFHQQRIMIAPNSVTVADLDRMHVYVSDSSNFVGEFVGKFLGIEPEKPVAERESISPWPVMPEQQSTHEGKENDEK</sequence>
<dbReference type="EMBL" id="MT360681">
    <property type="protein sequence ID" value="QJT70557.1"/>
    <property type="molecule type" value="Genomic_DNA"/>
</dbReference>
<gene>
    <name evidence="2" type="ORF">SD1_28</name>
</gene>
<accession>A0A6M5C8Z4</accession>
<name>A0A6M5C8Z4_9CAUD</name>
<keyword evidence="3" id="KW-1185">Reference proteome</keyword>
<evidence type="ECO:0000313" key="2">
    <source>
        <dbReference type="EMBL" id="QJT70557.1"/>
    </source>
</evidence>